<name>A0ACC2S7W9_9FUNG</name>
<gene>
    <name evidence="1" type="ORF">DSO57_1013967</name>
</gene>
<reference evidence="1" key="1">
    <citation type="submission" date="2022-04" db="EMBL/GenBank/DDBJ databases">
        <title>Genome of the entomopathogenic fungus Entomophthora muscae.</title>
        <authorList>
            <person name="Elya C."/>
            <person name="Lovett B.R."/>
            <person name="Lee E."/>
            <person name="Macias A.M."/>
            <person name="Hajek A.E."/>
            <person name="De Bivort B.L."/>
            <person name="Kasson M.T."/>
            <person name="De Fine Licht H.H."/>
            <person name="Stajich J.E."/>
        </authorList>
    </citation>
    <scope>NUCLEOTIDE SEQUENCE</scope>
    <source>
        <strain evidence="1">Berkeley</strain>
    </source>
</reference>
<accession>A0ACC2S7W9</accession>
<protein>
    <submittedName>
        <fullName evidence="1">Uncharacterized protein</fullName>
    </submittedName>
</protein>
<proteinExistence type="predicted"/>
<dbReference type="Proteomes" id="UP001165960">
    <property type="component" value="Unassembled WGS sequence"/>
</dbReference>
<sequence>MSSIRKIIAACALASTYAQQSNTTAAPTALEQCANQKGCNLSDMNCRAACVGVPNPTSSQVNATNNCVAACNQTNVQEYALCTQNCINNNFNQASTPTSNSSSSPSPSSSLSPGHAKNITGKNSTDITSSSSSALTTSPTYFAGTSGLLLGAALFAALSSV</sequence>
<keyword evidence="2" id="KW-1185">Reference proteome</keyword>
<organism evidence="1 2">
    <name type="scientific">Entomophthora muscae</name>
    <dbReference type="NCBI Taxonomy" id="34485"/>
    <lineage>
        <taxon>Eukaryota</taxon>
        <taxon>Fungi</taxon>
        <taxon>Fungi incertae sedis</taxon>
        <taxon>Zoopagomycota</taxon>
        <taxon>Entomophthoromycotina</taxon>
        <taxon>Entomophthoromycetes</taxon>
        <taxon>Entomophthorales</taxon>
        <taxon>Entomophthoraceae</taxon>
        <taxon>Entomophthora</taxon>
    </lineage>
</organism>
<comment type="caution">
    <text evidence="1">The sequence shown here is derived from an EMBL/GenBank/DDBJ whole genome shotgun (WGS) entry which is preliminary data.</text>
</comment>
<dbReference type="EMBL" id="QTSX02005732">
    <property type="protein sequence ID" value="KAJ9058277.1"/>
    <property type="molecule type" value="Genomic_DNA"/>
</dbReference>
<evidence type="ECO:0000313" key="2">
    <source>
        <dbReference type="Proteomes" id="UP001165960"/>
    </source>
</evidence>
<evidence type="ECO:0000313" key="1">
    <source>
        <dbReference type="EMBL" id="KAJ9058277.1"/>
    </source>
</evidence>